<dbReference type="EMBL" id="JAGSXJ010000038">
    <property type="protein sequence ID" value="KAH6665348.1"/>
    <property type="molecule type" value="Genomic_DNA"/>
</dbReference>
<protein>
    <recommendedName>
        <fullName evidence="2">SWR1-complex protein 3 domain-containing protein</fullName>
    </recommendedName>
</protein>
<evidence type="ECO:0000313" key="3">
    <source>
        <dbReference type="EMBL" id="KAH6665348.1"/>
    </source>
</evidence>
<evidence type="ECO:0000256" key="1">
    <source>
        <dbReference type="SAM" id="MobiDB-lite"/>
    </source>
</evidence>
<dbReference type="OrthoDB" id="5338195at2759"/>
<sequence>MERKRKLPARAAARVEHIAKKRTITPPERSVTPQAASTSTDTAQPPEQDPLPRSVQAGKPLPTVEDAQPEDLPLRDYQNIQESGVLAEALVRSRQRWIAEGVFEKYWTKPTKRKGVITEEPNNPPKESMAKLGPVTITIEPHIFEATLYAVKDPKPPPPPAPTTQAIFRPIMQYGPPNGTMPPPPVPKVESPAPPTPVMANARPTPPPQSPSPLARPLSSDQARPPSQPVTQGKGPLLAPAPGPPLAMAPGATASPTPAPAATAHASPAPGLSAPPPTTPTPSYPAAAPVVAVPGAAGAPRGSGSRPSSVTSTPAMGVAKPAAPAKPAPGTDPIIMTLAEKASEDPMLRDLMKRVAAGEAKQDELTNFQKIIDDITLEYKRKGGQQGPSADRLVVDGRTVKYFADEVRAILDIVLNTNPNQKSAGLLPPAGSDALVVALVKVGLDDMRIRSMIRRIADNKPNFSDATDLKNQLDLLHKRIQATPPPAPPTPAPKPQVQVPPAQSPVNGTPNGLAAQSPTTAVARNASHLPQQSLRSKGPPPTAARPDVTAFVFEFAGGNGDRYLFPKFSILEYLPGGHQVVASFLIVRKGSTLEYGGDAKLDYYQPVTVRLVAPGGRYLENLHRVVAPQDEVRRYMDDVMDNMTRAEYVLLAMRLPRGDPVSQDKSAAPTNGAAAAAEPVLPPVPAESKGPTKPKVLWGPSASAFLNQFKTKEQYDKFVQDRQGSGTVSKLAHGAYEDACSTLRLNEADFADYDKIIAGLAAKDDASASS</sequence>
<feature type="region of interest" description="Disordered" evidence="1">
    <location>
        <begin position="152"/>
        <end position="332"/>
    </location>
</feature>
<feature type="domain" description="SWR1-complex protein 3" evidence="2">
    <location>
        <begin position="60"/>
        <end position="154"/>
    </location>
</feature>
<feature type="compositionally biased region" description="Low complexity" evidence="1">
    <location>
        <begin position="284"/>
        <end position="329"/>
    </location>
</feature>
<gene>
    <name evidence="3" type="ORF">F5X68DRAFT_160822</name>
</gene>
<dbReference type="InterPro" id="IPR057558">
    <property type="entry name" value="Swc3_dom"/>
</dbReference>
<comment type="caution">
    <text evidence="3">The sequence shown here is derived from an EMBL/GenBank/DDBJ whole genome shotgun (WGS) entry which is preliminary data.</text>
</comment>
<organism evidence="3 4">
    <name type="scientific">Plectosphaerella plurivora</name>
    <dbReference type="NCBI Taxonomy" id="936078"/>
    <lineage>
        <taxon>Eukaryota</taxon>
        <taxon>Fungi</taxon>
        <taxon>Dikarya</taxon>
        <taxon>Ascomycota</taxon>
        <taxon>Pezizomycotina</taxon>
        <taxon>Sordariomycetes</taxon>
        <taxon>Hypocreomycetidae</taxon>
        <taxon>Glomerellales</taxon>
        <taxon>Plectosphaerellaceae</taxon>
        <taxon>Plectosphaerella</taxon>
    </lineage>
</organism>
<evidence type="ECO:0000259" key="2">
    <source>
        <dbReference type="Pfam" id="PF24707"/>
    </source>
</evidence>
<dbReference type="PANTHER" id="PTHR28108">
    <property type="entry name" value="SWR1-COMPLEX PROTEIN 3"/>
    <property type="match status" value="1"/>
</dbReference>
<dbReference type="Pfam" id="PF24707">
    <property type="entry name" value="Swc3"/>
    <property type="match status" value="1"/>
</dbReference>
<accession>A0A9P9A731</accession>
<feature type="compositionally biased region" description="Pro residues" evidence="1">
    <location>
        <begin position="273"/>
        <end position="283"/>
    </location>
</feature>
<feature type="compositionally biased region" description="Low complexity" evidence="1">
    <location>
        <begin position="667"/>
        <end position="679"/>
    </location>
</feature>
<feature type="compositionally biased region" description="Low complexity" evidence="1">
    <location>
        <begin position="248"/>
        <end position="272"/>
    </location>
</feature>
<dbReference type="GO" id="GO:0140849">
    <property type="term" value="F:ATP-dependent H2AZ histone chaperone activity"/>
    <property type="evidence" value="ECO:0007669"/>
    <property type="project" value="InterPro"/>
</dbReference>
<feature type="compositionally biased region" description="Pro residues" evidence="1">
    <location>
        <begin position="483"/>
        <end position="494"/>
    </location>
</feature>
<feature type="compositionally biased region" description="Polar residues" evidence="1">
    <location>
        <begin position="507"/>
        <end position="535"/>
    </location>
</feature>
<dbReference type="PRINTS" id="PR01217">
    <property type="entry name" value="PRICHEXTENSN"/>
</dbReference>
<feature type="region of interest" description="Disordered" evidence="1">
    <location>
        <begin position="660"/>
        <end position="693"/>
    </location>
</feature>
<dbReference type="PANTHER" id="PTHR28108:SF1">
    <property type="entry name" value="SWR1-COMPLEX PROTEIN 3"/>
    <property type="match status" value="1"/>
</dbReference>
<feature type="region of interest" description="Disordered" evidence="1">
    <location>
        <begin position="1"/>
        <end position="73"/>
    </location>
</feature>
<name>A0A9P9A731_9PEZI</name>
<feature type="region of interest" description="Disordered" evidence="1">
    <location>
        <begin position="481"/>
        <end position="543"/>
    </location>
</feature>
<reference evidence="3" key="1">
    <citation type="journal article" date="2021" name="Nat. Commun.">
        <title>Genetic determinants of endophytism in the Arabidopsis root mycobiome.</title>
        <authorList>
            <person name="Mesny F."/>
            <person name="Miyauchi S."/>
            <person name="Thiergart T."/>
            <person name="Pickel B."/>
            <person name="Atanasova L."/>
            <person name="Karlsson M."/>
            <person name="Huettel B."/>
            <person name="Barry K.W."/>
            <person name="Haridas S."/>
            <person name="Chen C."/>
            <person name="Bauer D."/>
            <person name="Andreopoulos W."/>
            <person name="Pangilinan J."/>
            <person name="LaButti K."/>
            <person name="Riley R."/>
            <person name="Lipzen A."/>
            <person name="Clum A."/>
            <person name="Drula E."/>
            <person name="Henrissat B."/>
            <person name="Kohler A."/>
            <person name="Grigoriev I.V."/>
            <person name="Martin F.M."/>
            <person name="Hacquard S."/>
        </authorList>
    </citation>
    <scope>NUCLEOTIDE SEQUENCE</scope>
    <source>
        <strain evidence="3">MPI-SDFR-AT-0117</strain>
    </source>
</reference>
<dbReference type="Proteomes" id="UP000770015">
    <property type="component" value="Unassembled WGS sequence"/>
</dbReference>
<proteinExistence type="predicted"/>
<feature type="compositionally biased region" description="Low complexity" evidence="1">
    <location>
        <begin position="495"/>
        <end position="506"/>
    </location>
</feature>
<feature type="compositionally biased region" description="Polar residues" evidence="1">
    <location>
        <begin position="31"/>
        <end position="45"/>
    </location>
</feature>
<dbReference type="AlphaFoldDB" id="A0A9P9A731"/>
<evidence type="ECO:0000313" key="4">
    <source>
        <dbReference type="Proteomes" id="UP000770015"/>
    </source>
</evidence>
<dbReference type="GO" id="GO:0000812">
    <property type="term" value="C:Swr1 complex"/>
    <property type="evidence" value="ECO:0007669"/>
    <property type="project" value="InterPro"/>
</dbReference>
<keyword evidence="4" id="KW-1185">Reference proteome</keyword>
<dbReference type="InterPro" id="IPR037651">
    <property type="entry name" value="Swc3"/>
</dbReference>
<feature type="compositionally biased region" description="Pro residues" evidence="1">
    <location>
        <begin position="179"/>
        <end position="197"/>
    </location>
</feature>